<dbReference type="AlphaFoldDB" id="I1PV62"/>
<evidence type="ECO:0000313" key="2">
    <source>
        <dbReference type="EnsemblPlants" id="ORGLA05G0126000.1"/>
    </source>
</evidence>
<protein>
    <submittedName>
        <fullName evidence="2">Uncharacterized protein</fullName>
    </submittedName>
</protein>
<evidence type="ECO:0000313" key="3">
    <source>
        <dbReference type="Proteomes" id="UP000007306"/>
    </source>
</evidence>
<proteinExistence type="predicted"/>
<keyword evidence="3" id="KW-1185">Reference proteome</keyword>
<reference evidence="2 3" key="2">
    <citation type="submission" date="2018-04" db="EMBL/GenBank/DDBJ databases">
        <title>OglaRS2 (Oryza glaberrima Reference Sequence Version 2).</title>
        <authorList>
            <person name="Zhang J."/>
            <person name="Kudrna D."/>
            <person name="Lee S."/>
            <person name="Talag J."/>
            <person name="Rajasekar S."/>
            <person name="Wing R.A."/>
        </authorList>
    </citation>
    <scope>NUCLEOTIDE SEQUENCE [LARGE SCALE GENOMIC DNA]</scope>
    <source>
        <strain evidence="2 3">cv. IRGC 96717</strain>
    </source>
</reference>
<evidence type="ECO:0000256" key="1">
    <source>
        <dbReference type="SAM" id="MobiDB-lite"/>
    </source>
</evidence>
<reference evidence="2" key="1">
    <citation type="submission" date="2015-06" db="UniProtKB">
        <authorList>
            <consortium name="EnsemblPlants"/>
        </authorList>
    </citation>
    <scope>IDENTIFICATION</scope>
</reference>
<sequence>MGPIWRRRRRERRASTAAAEGEATGAAAADANPVGGREWIWVQVLSRVAWVLFVRFAAAASSSSALRKKGRRTSGDFSPSHVGPAFKALFNSTQYYYNLNY</sequence>
<feature type="compositionally biased region" description="Basic residues" evidence="1">
    <location>
        <begin position="1"/>
        <end position="12"/>
    </location>
</feature>
<feature type="compositionally biased region" description="Low complexity" evidence="1">
    <location>
        <begin position="15"/>
        <end position="29"/>
    </location>
</feature>
<feature type="region of interest" description="Disordered" evidence="1">
    <location>
        <begin position="1"/>
        <end position="30"/>
    </location>
</feature>
<dbReference type="HOGENOM" id="CLU_2296114_0_0_1"/>
<organism evidence="2 3">
    <name type="scientific">Oryza glaberrima</name>
    <name type="common">African rice</name>
    <dbReference type="NCBI Taxonomy" id="4538"/>
    <lineage>
        <taxon>Eukaryota</taxon>
        <taxon>Viridiplantae</taxon>
        <taxon>Streptophyta</taxon>
        <taxon>Embryophyta</taxon>
        <taxon>Tracheophyta</taxon>
        <taxon>Spermatophyta</taxon>
        <taxon>Magnoliopsida</taxon>
        <taxon>Liliopsida</taxon>
        <taxon>Poales</taxon>
        <taxon>Poaceae</taxon>
        <taxon>BOP clade</taxon>
        <taxon>Oryzoideae</taxon>
        <taxon>Oryzeae</taxon>
        <taxon>Oryzinae</taxon>
        <taxon>Oryza</taxon>
    </lineage>
</organism>
<accession>I1PV62</accession>
<name>I1PV62_ORYGL</name>
<dbReference type="Proteomes" id="UP000007306">
    <property type="component" value="Chromosome 5"/>
</dbReference>
<feature type="region of interest" description="Disordered" evidence="1">
    <location>
        <begin position="60"/>
        <end position="80"/>
    </location>
</feature>
<dbReference type="Gramene" id="ORGLA05G0126000.1">
    <property type="protein sequence ID" value="ORGLA05G0126000.1"/>
    <property type="gene ID" value="ORGLA05G0126000"/>
</dbReference>
<dbReference type="EnsemblPlants" id="ORGLA05G0126000.1">
    <property type="protein sequence ID" value="ORGLA05G0126000.1"/>
    <property type="gene ID" value="ORGLA05G0126000"/>
</dbReference>